<comment type="caution">
    <text evidence="2">The sequence shown here is derived from an EMBL/GenBank/DDBJ whole genome shotgun (WGS) entry which is preliminary data.</text>
</comment>
<evidence type="ECO:0000313" key="3">
    <source>
        <dbReference type="Proteomes" id="UP000657592"/>
    </source>
</evidence>
<reference evidence="2" key="1">
    <citation type="journal article" date="2014" name="Int. J. Syst. Evol. Microbiol.">
        <title>Complete genome sequence of Corynebacterium casei LMG S-19264T (=DSM 44701T), isolated from a smear-ripened cheese.</title>
        <authorList>
            <consortium name="US DOE Joint Genome Institute (JGI-PGF)"/>
            <person name="Walter F."/>
            <person name="Albersmeier A."/>
            <person name="Kalinowski J."/>
            <person name="Ruckert C."/>
        </authorList>
    </citation>
    <scope>NUCLEOTIDE SEQUENCE</scope>
    <source>
        <strain evidence="2">CGMCC 1.15794</strain>
    </source>
</reference>
<protein>
    <recommendedName>
        <fullName evidence="4">DUF2795 domain-containing protein</fullName>
    </recommendedName>
</protein>
<dbReference type="InterPro" id="IPR021527">
    <property type="entry name" value="DUF2795"/>
</dbReference>
<gene>
    <name evidence="2" type="ORF">GCM10010921_21080</name>
</gene>
<evidence type="ECO:0000256" key="1">
    <source>
        <dbReference type="SAM" id="MobiDB-lite"/>
    </source>
</evidence>
<name>A0A917IH01_9MICO</name>
<dbReference type="AlphaFoldDB" id="A0A917IH01"/>
<dbReference type="Proteomes" id="UP000657592">
    <property type="component" value="Unassembled WGS sequence"/>
</dbReference>
<organism evidence="2 3">
    <name type="scientific">Microbacterium album</name>
    <dbReference type="NCBI Taxonomy" id="2053191"/>
    <lineage>
        <taxon>Bacteria</taxon>
        <taxon>Bacillati</taxon>
        <taxon>Actinomycetota</taxon>
        <taxon>Actinomycetes</taxon>
        <taxon>Micrococcales</taxon>
        <taxon>Microbacteriaceae</taxon>
        <taxon>Microbacterium</taxon>
    </lineage>
</organism>
<feature type="region of interest" description="Disordered" evidence="1">
    <location>
        <begin position="29"/>
        <end position="64"/>
    </location>
</feature>
<keyword evidence="3" id="KW-1185">Reference proteome</keyword>
<accession>A0A917IH01</accession>
<evidence type="ECO:0008006" key="4">
    <source>
        <dbReference type="Google" id="ProtNLM"/>
    </source>
</evidence>
<dbReference type="RefSeq" id="WP_188756245.1">
    <property type="nucleotide sequence ID" value="NZ_BMJY01000008.1"/>
</dbReference>
<evidence type="ECO:0000313" key="2">
    <source>
        <dbReference type="EMBL" id="GGH45585.1"/>
    </source>
</evidence>
<dbReference type="Pfam" id="PF11387">
    <property type="entry name" value="DUF2795"/>
    <property type="match status" value="1"/>
</dbReference>
<sequence length="64" mass="6652">MADNPTPIELQKYLGGVDYPVSKQDLLDNARANGAPDDLVSALESSGEDEFDSPTAVSRAVSGG</sequence>
<reference evidence="2" key="2">
    <citation type="submission" date="2020-09" db="EMBL/GenBank/DDBJ databases">
        <authorList>
            <person name="Sun Q."/>
            <person name="Zhou Y."/>
        </authorList>
    </citation>
    <scope>NUCLEOTIDE SEQUENCE</scope>
    <source>
        <strain evidence="2">CGMCC 1.15794</strain>
    </source>
</reference>
<dbReference type="EMBL" id="BMJY01000008">
    <property type="protein sequence ID" value="GGH45585.1"/>
    <property type="molecule type" value="Genomic_DNA"/>
</dbReference>
<proteinExistence type="predicted"/>